<dbReference type="Pfam" id="PF13419">
    <property type="entry name" value="HAD_2"/>
    <property type="match status" value="1"/>
</dbReference>
<dbReference type="PANTHER" id="PTHR43434:SF1">
    <property type="entry name" value="PHOSPHOGLYCOLATE PHOSPHATASE"/>
    <property type="match status" value="1"/>
</dbReference>
<evidence type="ECO:0000313" key="12">
    <source>
        <dbReference type="Proteomes" id="UP000318126"/>
    </source>
</evidence>
<dbReference type="NCBIfam" id="TIGR01509">
    <property type="entry name" value="HAD-SF-IA-v3"/>
    <property type="match status" value="1"/>
</dbReference>
<evidence type="ECO:0000256" key="1">
    <source>
        <dbReference type="ARBA" id="ARBA00000830"/>
    </source>
</evidence>
<comment type="caution">
    <text evidence="11">The sequence shown here is derived from an EMBL/GenBank/DDBJ whole genome shotgun (WGS) entry which is preliminary data.</text>
</comment>
<dbReference type="GO" id="GO:0008967">
    <property type="term" value="F:phosphoglycolate phosphatase activity"/>
    <property type="evidence" value="ECO:0007669"/>
    <property type="project" value="UniProtKB-UniRule"/>
</dbReference>
<feature type="binding site" evidence="10">
    <location>
        <position position="13"/>
    </location>
    <ligand>
        <name>Mg(2+)</name>
        <dbReference type="ChEBI" id="CHEBI:18420"/>
    </ligand>
</feature>
<dbReference type="AlphaFoldDB" id="A0A553JQV8"/>
<evidence type="ECO:0000313" key="11">
    <source>
        <dbReference type="EMBL" id="TRY14845.1"/>
    </source>
</evidence>
<evidence type="ECO:0000256" key="9">
    <source>
        <dbReference type="ARBA" id="ARBA00023277"/>
    </source>
</evidence>
<dbReference type="NCBIfam" id="NF009695">
    <property type="entry name" value="PRK13222.1-2"/>
    <property type="match status" value="1"/>
</dbReference>
<keyword evidence="9 10" id="KW-0119">Carbohydrate metabolism</keyword>
<evidence type="ECO:0000256" key="8">
    <source>
        <dbReference type="ARBA" id="ARBA00022842"/>
    </source>
</evidence>
<organism evidence="11 12">
    <name type="scientific">Shewanella hanedai</name>
    <name type="common">Alteromonas hanedai</name>
    <dbReference type="NCBI Taxonomy" id="25"/>
    <lineage>
        <taxon>Bacteria</taxon>
        <taxon>Pseudomonadati</taxon>
        <taxon>Pseudomonadota</taxon>
        <taxon>Gammaproteobacteria</taxon>
        <taxon>Alteromonadales</taxon>
        <taxon>Shewanellaceae</taxon>
        <taxon>Shewanella</taxon>
    </lineage>
</organism>
<dbReference type="Gene3D" id="1.10.150.240">
    <property type="entry name" value="Putative phosphatase, domain 2"/>
    <property type="match status" value="1"/>
</dbReference>
<evidence type="ECO:0000256" key="2">
    <source>
        <dbReference type="ARBA" id="ARBA00001946"/>
    </source>
</evidence>
<dbReference type="RefSeq" id="WP_143563952.1">
    <property type="nucleotide sequence ID" value="NZ_BMPL01000020.1"/>
</dbReference>
<dbReference type="NCBIfam" id="TIGR01549">
    <property type="entry name" value="HAD-SF-IA-v1"/>
    <property type="match status" value="1"/>
</dbReference>
<dbReference type="Proteomes" id="UP000318126">
    <property type="component" value="Unassembled WGS sequence"/>
</dbReference>
<dbReference type="InterPro" id="IPR023214">
    <property type="entry name" value="HAD_sf"/>
</dbReference>
<comment type="function">
    <text evidence="10">Specifically catalyzes the dephosphorylation of 2-phosphoglycolate. Is involved in the dissimilation of the intracellular 2-phosphoglycolate formed during the DNA repair of 3'-phosphoglycolate ends, a major class of DNA lesions induced by oxidative stress.</text>
</comment>
<dbReference type="GO" id="GO:0046872">
    <property type="term" value="F:metal ion binding"/>
    <property type="evidence" value="ECO:0007669"/>
    <property type="project" value="UniProtKB-KW"/>
</dbReference>
<dbReference type="FunFam" id="3.40.50.1000:FF:000022">
    <property type="entry name" value="Phosphoglycolate phosphatase"/>
    <property type="match status" value="1"/>
</dbReference>
<dbReference type="InterPro" id="IPR023198">
    <property type="entry name" value="PGP-like_dom2"/>
</dbReference>
<reference evidence="12" key="1">
    <citation type="submission" date="2019-07" db="EMBL/GenBank/DDBJ databases">
        <title>Shewanella sp. YLB-08 draft genomic sequence.</title>
        <authorList>
            <person name="Yu L."/>
        </authorList>
    </citation>
    <scope>NUCLEOTIDE SEQUENCE [LARGE SCALE GENOMIC DNA]</scope>
    <source>
        <strain evidence="12">JCM 20706</strain>
    </source>
</reference>
<evidence type="ECO:0000256" key="3">
    <source>
        <dbReference type="ARBA" id="ARBA00004818"/>
    </source>
</evidence>
<dbReference type="EC" id="3.1.3.18" evidence="5 10"/>
<dbReference type="OrthoDB" id="9776368at2"/>
<dbReference type="Gene3D" id="3.40.50.1000">
    <property type="entry name" value="HAD superfamily/HAD-like"/>
    <property type="match status" value="1"/>
</dbReference>
<evidence type="ECO:0000256" key="4">
    <source>
        <dbReference type="ARBA" id="ARBA00006171"/>
    </source>
</evidence>
<evidence type="ECO:0000256" key="6">
    <source>
        <dbReference type="ARBA" id="ARBA00022723"/>
    </source>
</evidence>
<dbReference type="GO" id="GO:0006281">
    <property type="term" value="P:DNA repair"/>
    <property type="evidence" value="ECO:0007669"/>
    <property type="project" value="TreeGrafter"/>
</dbReference>
<dbReference type="SFLD" id="SFLDG01129">
    <property type="entry name" value="C1.5:_HAD__Beta-PGM__Phosphata"/>
    <property type="match status" value="1"/>
</dbReference>
<protein>
    <recommendedName>
        <fullName evidence="5 10">Phosphoglycolate phosphatase</fullName>
        <shortName evidence="10">PGP</shortName>
        <shortName evidence="10">PGPase</shortName>
        <ecNumber evidence="5 10">3.1.3.18</ecNumber>
    </recommendedName>
</protein>
<dbReference type="UniPathway" id="UPA00865">
    <property type="reaction ID" value="UER00834"/>
</dbReference>
<dbReference type="InterPro" id="IPR006439">
    <property type="entry name" value="HAD-SF_hydro_IA"/>
</dbReference>
<dbReference type="GO" id="GO:0046295">
    <property type="term" value="P:glycolate biosynthetic process"/>
    <property type="evidence" value="ECO:0007669"/>
    <property type="project" value="UniProtKB-UniRule"/>
</dbReference>
<dbReference type="HAMAP" id="MF_00495">
    <property type="entry name" value="GPH_hydrolase_bact"/>
    <property type="match status" value="1"/>
</dbReference>
<keyword evidence="6 10" id="KW-0479">Metal-binding</keyword>
<gene>
    <name evidence="11" type="ORF">FN961_07575</name>
</gene>
<dbReference type="NCBIfam" id="TIGR01449">
    <property type="entry name" value="PGP_bact"/>
    <property type="match status" value="1"/>
</dbReference>
<comment type="pathway">
    <text evidence="3 10">Organic acid metabolism; glycolate biosynthesis; glycolate from 2-phosphoglycolate: step 1/1.</text>
</comment>
<dbReference type="PRINTS" id="PR00413">
    <property type="entry name" value="HADHALOGNASE"/>
</dbReference>
<accession>A0A553JQV8</accession>
<feature type="binding site" evidence="10">
    <location>
        <position position="15"/>
    </location>
    <ligand>
        <name>Mg(2+)</name>
        <dbReference type="ChEBI" id="CHEBI:18420"/>
    </ligand>
</feature>
<sequence>MNSWDKLKAIAFDLDGTLIDSAPDLIAATQGALKELSLPSCSEQQVRSWIGNGAKVLMQRALTHSLSEPVSQDVLDNAMPVFMRHYEANLQQHSQLYPGVLEVLAKLSELGYSMAVVTNKPHRFAVPLLAAFNIGHHFTEVLGGDSLEKMKPDPLPLTHLLAKWQLAPEVLLMVGDSKNDILAAKAAGISSIGLTYGYNYGEDIGLSSPDAVCEQFCDILKFVNNSVRVMEHESV</sequence>
<dbReference type="GO" id="GO:0005829">
    <property type="term" value="C:cytosol"/>
    <property type="evidence" value="ECO:0007669"/>
    <property type="project" value="TreeGrafter"/>
</dbReference>
<proteinExistence type="inferred from homology"/>
<keyword evidence="8 10" id="KW-0460">Magnesium</keyword>
<comment type="similarity">
    <text evidence="4 10">Belongs to the HAD-like hydrolase superfamily. CbbY/CbbZ/Gph/YieH family.</text>
</comment>
<evidence type="ECO:0000256" key="10">
    <source>
        <dbReference type="HAMAP-Rule" id="MF_00495"/>
    </source>
</evidence>
<evidence type="ECO:0000256" key="7">
    <source>
        <dbReference type="ARBA" id="ARBA00022801"/>
    </source>
</evidence>
<dbReference type="SFLD" id="SFLDS00003">
    <property type="entry name" value="Haloacid_Dehalogenase"/>
    <property type="match status" value="1"/>
</dbReference>
<keyword evidence="7 10" id="KW-0378">Hydrolase</keyword>
<comment type="catalytic activity">
    <reaction evidence="1 10">
        <text>2-phosphoglycolate + H2O = glycolate + phosphate</text>
        <dbReference type="Rhea" id="RHEA:14369"/>
        <dbReference type="ChEBI" id="CHEBI:15377"/>
        <dbReference type="ChEBI" id="CHEBI:29805"/>
        <dbReference type="ChEBI" id="CHEBI:43474"/>
        <dbReference type="ChEBI" id="CHEBI:58033"/>
        <dbReference type="EC" id="3.1.3.18"/>
    </reaction>
</comment>
<evidence type="ECO:0000256" key="5">
    <source>
        <dbReference type="ARBA" id="ARBA00013078"/>
    </source>
</evidence>
<dbReference type="PANTHER" id="PTHR43434">
    <property type="entry name" value="PHOSPHOGLYCOLATE PHOSPHATASE"/>
    <property type="match status" value="1"/>
</dbReference>
<dbReference type="SUPFAM" id="SSF56784">
    <property type="entry name" value="HAD-like"/>
    <property type="match status" value="1"/>
</dbReference>
<dbReference type="GO" id="GO:0005975">
    <property type="term" value="P:carbohydrate metabolic process"/>
    <property type="evidence" value="ECO:0007669"/>
    <property type="project" value="InterPro"/>
</dbReference>
<dbReference type="InterPro" id="IPR037512">
    <property type="entry name" value="PGPase_prok"/>
</dbReference>
<dbReference type="InterPro" id="IPR036412">
    <property type="entry name" value="HAD-like_sf"/>
</dbReference>
<dbReference type="CDD" id="cd16417">
    <property type="entry name" value="HAD_PGPase"/>
    <property type="match status" value="1"/>
</dbReference>
<dbReference type="SFLD" id="SFLDG01135">
    <property type="entry name" value="C1.5.6:_HAD__Beta-PGM__Phospha"/>
    <property type="match status" value="1"/>
</dbReference>
<name>A0A553JQV8_SHEHA</name>
<dbReference type="InterPro" id="IPR041492">
    <property type="entry name" value="HAD_2"/>
</dbReference>
<feature type="binding site" evidence="10">
    <location>
        <position position="176"/>
    </location>
    <ligand>
        <name>Mg(2+)</name>
        <dbReference type="ChEBI" id="CHEBI:18420"/>
    </ligand>
</feature>
<keyword evidence="12" id="KW-1185">Reference proteome</keyword>
<dbReference type="InterPro" id="IPR050155">
    <property type="entry name" value="HAD-like_hydrolase_sf"/>
</dbReference>
<comment type="cofactor">
    <cofactor evidence="2 10">
        <name>Mg(2+)</name>
        <dbReference type="ChEBI" id="CHEBI:18420"/>
    </cofactor>
</comment>
<feature type="active site" description="Nucleophile" evidence="10">
    <location>
        <position position="13"/>
    </location>
</feature>
<dbReference type="EMBL" id="VKGK01000007">
    <property type="protein sequence ID" value="TRY14845.1"/>
    <property type="molecule type" value="Genomic_DNA"/>
</dbReference>